<evidence type="ECO:0000256" key="5">
    <source>
        <dbReference type="ARBA" id="ARBA00023136"/>
    </source>
</evidence>
<name>A0ABM1MWS6_NICVS</name>
<dbReference type="PROSITE" id="PS50240">
    <property type="entry name" value="TRYPSIN_DOM"/>
    <property type="match status" value="1"/>
</dbReference>
<dbReference type="PANTHER" id="PTHR24258">
    <property type="entry name" value="SERINE PROTEASE-RELATED"/>
    <property type="match status" value="1"/>
</dbReference>
<evidence type="ECO:0000259" key="10">
    <source>
        <dbReference type="PROSITE" id="PS50024"/>
    </source>
</evidence>
<gene>
    <name evidence="14" type="primary">LOC108564476</name>
</gene>
<dbReference type="Gene3D" id="1.10.2000.10">
    <property type="entry name" value="Frizzled cysteine-rich domain"/>
    <property type="match status" value="1"/>
</dbReference>
<dbReference type="PROSITE" id="PS50038">
    <property type="entry name" value="FZ"/>
    <property type="match status" value="1"/>
</dbReference>
<sequence length="789" mass="88320">MTVSQMEHKNGRKSSWDSRMSISTVSTGTRQYRRSASSILSSDSDIRFTRRKLSPQCKCGCCIIASFLLLLLAAAAAVYFGYTYYLSQPPEEQIFRAAFKVVDGDVFTADLADPSTDHFRVRSRDYKERLNLLFRRSDLRHGFAGTDILALDGTEGKDLIVHFSVHIDPMYASVDAEDLHQMISKEIGLESAYFRNITIDPKSLEVIENHQMRSTTVAPSTKSFVPEAVTQAPPPPRKCSPLQLNYCNKLTYNTTTYPNILGHESFKDLKEDVISFRDLVDAECFRLAYDFVCHVLQPACRKGKREDEMLLPCRSYCRDFMTGCGSRLTPRLKEGLDCNRFPEFGSDSSCIPKPDCVQEMQTKALSPRICDGVVDCQDTSDERTCAYCPPDQIHCGIGRACIKESKRCDGRRDCPDGSDERACLSLSPSVGQLAKAKVVTPHLARYHASGFVVFNEKGEMGKLCTENLNRTLPANKSTEILHTVASSLCKTLSYEKLKSVSIVKDVEETEAYVSMKDPLANEISFVRTQCKSKDVLKVECGDLECGTQITHSSSSDPVLSKMSVHGDWPWHVALFKEDVHICDGTLINPSWVITSVSCFQGQPKAEWLVRAGTVRLSSSSPWQQERRIVGMVKSPVEGSTIAMVKLEDPLMMTDFVRPICLPEKKMKQTTEGVLFCNTLGWARNRDQLQRVQIKVNQMERCENVSISTVNSLCTETAYGQEDCNEEEFAGTSMLCMLPDGVRWSLVGITNWRIACTNSKGAVGRPRMYDKISSNIDWIEETIGADDNPL</sequence>
<evidence type="ECO:0000256" key="7">
    <source>
        <dbReference type="PROSITE-ProRule" id="PRU00090"/>
    </source>
</evidence>
<dbReference type="InterPro" id="IPR020067">
    <property type="entry name" value="Frizzled_dom"/>
</dbReference>
<dbReference type="CDD" id="cd07066">
    <property type="entry name" value="CRD_FZ"/>
    <property type="match status" value="1"/>
</dbReference>
<keyword evidence="4 9" id="KW-1133">Transmembrane helix</keyword>
<proteinExistence type="predicted"/>
<evidence type="ECO:0000259" key="12">
    <source>
        <dbReference type="PROSITE" id="PS50240"/>
    </source>
</evidence>
<evidence type="ECO:0000256" key="8">
    <source>
        <dbReference type="PROSITE-ProRule" id="PRU00124"/>
    </source>
</evidence>
<dbReference type="SUPFAM" id="SSF57424">
    <property type="entry name" value="LDL receptor-like module"/>
    <property type="match status" value="1"/>
</dbReference>
<dbReference type="InterPro" id="IPR036055">
    <property type="entry name" value="LDL_receptor-like_sf"/>
</dbReference>
<evidence type="ECO:0000256" key="9">
    <source>
        <dbReference type="SAM" id="Phobius"/>
    </source>
</evidence>
<accession>A0ABM1MWS6</accession>
<dbReference type="PROSITE" id="PS50024">
    <property type="entry name" value="SEA"/>
    <property type="match status" value="1"/>
</dbReference>
<dbReference type="PANTHER" id="PTHR24258:SF146">
    <property type="entry name" value="ATRIAL NATRIURETIC PEPTIDE-CONVERTING ENZYME"/>
    <property type="match status" value="1"/>
</dbReference>
<dbReference type="RefSeq" id="XP_017779026.1">
    <property type="nucleotide sequence ID" value="XM_017923537.1"/>
</dbReference>
<dbReference type="Gene3D" id="3.30.70.960">
    <property type="entry name" value="SEA domain"/>
    <property type="match status" value="1"/>
</dbReference>
<dbReference type="PROSITE" id="PS50068">
    <property type="entry name" value="LDLRA_2"/>
    <property type="match status" value="2"/>
</dbReference>
<dbReference type="Gene3D" id="2.40.10.10">
    <property type="entry name" value="Trypsin-like serine proteases"/>
    <property type="match status" value="1"/>
</dbReference>
<dbReference type="InterPro" id="IPR023415">
    <property type="entry name" value="LDLR_class-A_CS"/>
</dbReference>
<dbReference type="SUPFAM" id="SSF50494">
    <property type="entry name" value="Trypsin-like serine proteases"/>
    <property type="match status" value="1"/>
</dbReference>
<comment type="caution">
    <text evidence="8">Lacks conserved residue(s) required for the propagation of feature annotation.</text>
</comment>
<evidence type="ECO:0000259" key="11">
    <source>
        <dbReference type="PROSITE" id="PS50038"/>
    </source>
</evidence>
<dbReference type="InterPro" id="IPR036790">
    <property type="entry name" value="Frizzled_dom_sf"/>
</dbReference>
<feature type="transmembrane region" description="Helical" evidence="9">
    <location>
        <begin position="59"/>
        <end position="82"/>
    </location>
</feature>
<evidence type="ECO:0000256" key="2">
    <source>
        <dbReference type="ARBA" id="ARBA00022692"/>
    </source>
</evidence>
<keyword evidence="13" id="KW-1185">Reference proteome</keyword>
<dbReference type="Pfam" id="PF01390">
    <property type="entry name" value="SEA"/>
    <property type="match status" value="1"/>
</dbReference>
<dbReference type="CDD" id="cd00190">
    <property type="entry name" value="Tryp_SPc"/>
    <property type="match status" value="1"/>
</dbReference>
<dbReference type="SUPFAM" id="SSF82671">
    <property type="entry name" value="SEA domain"/>
    <property type="match status" value="1"/>
</dbReference>
<dbReference type="Pfam" id="PF01392">
    <property type="entry name" value="Fz"/>
    <property type="match status" value="1"/>
</dbReference>
<dbReference type="GeneID" id="108564476"/>
<dbReference type="InterPro" id="IPR009003">
    <property type="entry name" value="Peptidase_S1_PA"/>
</dbReference>
<feature type="domain" description="Peptidase S1" evidence="12">
    <location>
        <begin position="549"/>
        <end position="783"/>
    </location>
</feature>
<keyword evidence="2 9" id="KW-0812">Transmembrane</keyword>
<evidence type="ECO:0000313" key="13">
    <source>
        <dbReference type="Proteomes" id="UP000695000"/>
    </source>
</evidence>
<dbReference type="InterPro" id="IPR002172">
    <property type="entry name" value="LDrepeatLR_classA_rpt"/>
</dbReference>
<feature type="disulfide bond" evidence="7">
    <location>
        <begin position="239"/>
        <end position="300"/>
    </location>
</feature>
<reference evidence="14" key="1">
    <citation type="submission" date="2025-08" db="UniProtKB">
        <authorList>
            <consortium name="RefSeq"/>
        </authorList>
    </citation>
    <scope>IDENTIFICATION</scope>
    <source>
        <tissue evidence="14">Whole Larva</tissue>
    </source>
</reference>
<evidence type="ECO:0000313" key="14">
    <source>
        <dbReference type="RefSeq" id="XP_017779026.1"/>
    </source>
</evidence>
<dbReference type="SMART" id="SM00192">
    <property type="entry name" value="LDLa"/>
    <property type="match status" value="2"/>
</dbReference>
<organism evidence="13 14">
    <name type="scientific">Nicrophorus vespilloides</name>
    <name type="common">Boreal carrion beetle</name>
    <dbReference type="NCBI Taxonomy" id="110193"/>
    <lineage>
        <taxon>Eukaryota</taxon>
        <taxon>Metazoa</taxon>
        <taxon>Ecdysozoa</taxon>
        <taxon>Arthropoda</taxon>
        <taxon>Hexapoda</taxon>
        <taxon>Insecta</taxon>
        <taxon>Pterygota</taxon>
        <taxon>Neoptera</taxon>
        <taxon>Endopterygota</taxon>
        <taxon>Coleoptera</taxon>
        <taxon>Polyphaga</taxon>
        <taxon>Staphyliniformia</taxon>
        <taxon>Silphidae</taxon>
        <taxon>Nicrophorinae</taxon>
        <taxon>Nicrophorus</taxon>
    </lineage>
</organism>
<comment type="subcellular location">
    <subcellularLocation>
        <location evidence="1">Cell membrane</location>
        <topology evidence="1">Single-pass type II membrane protein</topology>
    </subcellularLocation>
</comment>
<dbReference type="PROSITE" id="PS01209">
    <property type="entry name" value="LDLRA_1"/>
    <property type="match status" value="1"/>
</dbReference>
<evidence type="ECO:0000256" key="6">
    <source>
        <dbReference type="ARBA" id="ARBA00023157"/>
    </source>
</evidence>
<evidence type="ECO:0000256" key="3">
    <source>
        <dbReference type="ARBA" id="ARBA00022968"/>
    </source>
</evidence>
<evidence type="ECO:0000256" key="1">
    <source>
        <dbReference type="ARBA" id="ARBA00004401"/>
    </source>
</evidence>
<protein>
    <submittedName>
        <fullName evidence="14">Atrial natriuretic peptide-converting enzyme</fullName>
    </submittedName>
</protein>
<keyword evidence="3" id="KW-0735">Signal-anchor</keyword>
<feature type="disulfide bond" evidence="8">
    <location>
        <begin position="408"/>
        <end position="423"/>
    </location>
</feature>
<dbReference type="InterPro" id="IPR000082">
    <property type="entry name" value="SEA_dom"/>
</dbReference>
<dbReference type="InterPro" id="IPR036364">
    <property type="entry name" value="SEA_dom_sf"/>
</dbReference>
<dbReference type="Pfam" id="PF00089">
    <property type="entry name" value="Trypsin"/>
    <property type="match status" value="1"/>
</dbReference>
<dbReference type="CDD" id="cd00112">
    <property type="entry name" value="LDLa"/>
    <property type="match status" value="1"/>
</dbReference>
<dbReference type="InterPro" id="IPR001254">
    <property type="entry name" value="Trypsin_dom"/>
</dbReference>
<feature type="domain" description="FZ" evidence="11">
    <location>
        <begin position="234"/>
        <end position="359"/>
    </location>
</feature>
<feature type="domain" description="SEA" evidence="10">
    <location>
        <begin position="91"/>
        <end position="211"/>
    </location>
</feature>
<dbReference type="PRINTS" id="PR00261">
    <property type="entry name" value="LDLRECEPTOR"/>
</dbReference>
<dbReference type="SMART" id="SM00063">
    <property type="entry name" value="FRI"/>
    <property type="match status" value="1"/>
</dbReference>
<dbReference type="Gene3D" id="4.10.400.10">
    <property type="entry name" value="Low-density Lipoprotein Receptor"/>
    <property type="match status" value="2"/>
</dbReference>
<keyword evidence="6 8" id="KW-1015">Disulfide bond</keyword>
<dbReference type="Pfam" id="PF00057">
    <property type="entry name" value="Ldl_recept_a"/>
    <property type="match status" value="1"/>
</dbReference>
<keyword evidence="5 9" id="KW-0472">Membrane</keyword>
<feature type="disulfide bond" evidence="7">
    <location>
        <begin position="247"/>
        <end position="293"/>
    </location>
</feature>
<dbReference type="SMART" id="SM00020">
    <property type="entry name" value="Tryp_SPc"/>
    <property type="match status" value="1"/>
</dbReference>
<dbReference type="SUPFAM" id="SSF63501">
    <property type="entry name" value="Frizzled cysteine-rich domain"/>
    <property type="match status" value="1"/>
</dbReference>
<dbReference type="InterPro" id="IPR043504">
    <property type="entry name" value="Peptidase_S1_PA_chymotrypsin"/>
</dbReference>
<dbReference type="Proteomes" id="UP000695000">
    <property type="component" value="Unplaced"/>
</dbReference>
<evidence type="ECO:0000256" key="4">
    <source>
        <dbReference type="ARBA" id="ARBA00022989"/>
    </source>
</evidence>
<feature type="disulfide bond" evidence="8">
    <location>
        <begin position="370"/>
        <end position="385"/>
    </location>
</feature>